<keyword evidence="2" id="KW-1185">Reference proteome</keyword>
<dbReference type="EMBL" id="CAJVPP010000114">
    <property type="protein sequence ID" value="CAG8444202.1"/>
    <property type="molecule type" value="Genomic_DNA"/>
</dbReference>
<dbReference type="AlphaFoldDB" id="A0A9N8V8N9"/>
<sequence>MSSGKSYEEWRDPYTLHHQKAWSSESFIFSFRTDKRSSITTLSRVIKEKSAISDDDGHFIGFGHGDLKVFQGVCQRKDYMCSIRESSSFQIFDYEVFKVVKKEF</sequence>
<organism evidence="1 2">
    <name type="scientific">Funneliformis mosseae</name>
    <name type="common">Endomycorrhizal fungus</name>
    <name type="synonym">Glomus mosseae</name>
    <dbReference type="NCBI Taxonomy" id="27381"/>
    <lineage>
        <taxon>Eukaryota</taxon>
        <taxon>Fungi</taxon>
        <taxon>Fungi incertae sedis</taxon>
        <taxon>Mucoromycota</taxon>
        <taxon>Glomeromycotina</taxon>
        <taxon>Glomeromycetes</taxon>
        <taxon>Glomerales</taxon>
        <taxon>Glomeraceae</taxon>
        <taxon>Funneliformis</taxon>
    </lineage>
</organism>
<reference evidence="1" key="1">
    <citation type="submission" date="2021-06" db="EMBL/GenBank/DDBJ databases">
        <authorList>
            <person name="Kallberg Y."/>
            <person name="Tangrot J."/>
            <person name="Rosling A."/>
        </authorList>
    </citation>
    <scope>NUCLEOTIDE SEQUENCE</scope>
    <source>
        <strain evidence="1">87-6 pot B 2015</strain>
    </source>
</reference>
<name>A0A9N8V8N9_FUNMO</name>
<dbReference type="Proteomes" id="UP000789375">
    <property type="component" value="Unassembled WGS sequence"/>
</dbReference>
<proteinExistence type="predicted"/>
<accession>A0A9N8V8N9</accession>
<evidence type="ECO:0000313" key="1">
    <source>
        <dbReference type="EMBL" id="CAG8444202.1"/>
    </source>
</evidence>
<evidence type="ECO:0000313" key="2">
    <source>
        <dbReference type="Proteomes" id="UP000789375"/>
    </source>
</evidence>
<comment type="caution">
    <text evidence="1">The sequence shown here is derived from an EMBL/GenBank/DDBJ whole genome shotgun (WGS) entry which is preliminary data.</text>
</comment>
<gene>
    <name evidence="1" type="ORF">FMOSSE_LOCUS1048</name>
</gene>
<protein>
    <submittedName>
        <fullName evidence="1">9111_t:CDS:1</fullName>
    </submittedName>
</protein>